<sequence>MTNPEETNDRFYEELDTIITAVPQPGIELLDDMELENVTAMASFCSEPCSMFRLPNRNKTSWMHPRSKHCISTESWETLATDRLIWCSHIQQGAKRAEEERTKTAEKKR</sequence>
<gene>
    <name evidence="2" type="ORF">Pcinc_034393</name>
    <name evidence="1" type="ORF">Pcinc_037634</name>
</gene>
<dbReference type="Proteomes" id="UP001286313">
    <property type="component" value="Unassembled WGS sequence"/>
</dbReference>
<accession>A0AAE1BW46</accession>
<dbReference type="EMBL" id="JAWQEG010006017">
    <property type="protein sequence ID" value="KAK3856000.1"/>
    <property type="molecule type" value="Genomic_DNA"/>
</dbReference>
<evidence type="ECO:0000313" key="2">
    <source>
        <dbReference type="EMBL" id="KAK3859502.1"/>
    </source>
</evidence>
<dbReference type="EMBL" id="JAWQEG010005005">
    <property type="protein sequence ID" value="KAK3859502.1"/>
    <property type="molecule type" value="Genomic_DNA"/>
</dbReference>
<keyword evidence="3" id="KW-1185">Reference proteome</keyword>
<reference evidence="1" key="1">
    <citation type="submission" date="2023-10" db="EMBL/GenBank/DDBJ databases">
        <title>Genome assemblies of two species of porcelain crab, Petrolisthes cinctipes and Petrolisthes manimaculis (Anomura: Porcellanidae).</title>
        <authorList>
            <person name="Angst P."/>
        </authorList>
    </citation>
    <scope>NUCLEOTIDE SEQUENCE</scope>
    <source>
        <strain evidence="1">PB745_01</strain>
        <tissue evidence="1">Gill</tissue>
    </source>
</reference>
<evidence type="ECO:0000313" key="3">
    <source>
        <dbReference type="Proteomes" id="UP001286313"/>
    </source>
</evidence>
<protein>
    <submittedName>
        <fullName evidence="1">Uncharacterized protein</fullName>
    </submittedName>
</protein>
<comment type="caution">
    <text evidence="1">The sequence shown here is derived from an EMBL/GenBank/DDBJ whole genome shotgun (WGS) entry which is preliminary data.</text>
</comment>
<proteinExistence type="predicted"/>
<name>A0AAE1BW46_PETCI</name>
<organism evidence="1 3">
    <name type="scientific">Petrolisthes cinctipes</name>
    <name type="common">Flat porcelain crab</name>
    <dbReference type="NCBI Taxonomy" id="88211"/>
    <lineage>
        <taxon>Eukaryota</taxon>
        <taxon>Metazoa</taxon>
        <taxon>Ecdysozoa</taxon>
        <taxon>Arthropoda</taxon>
        <taxon>Crustacea</taxon>
        <taxon>Multicrustacea</taxon>
        <taxon>Malacostraca</taxon>
        <taxon>Eumalacostraca</taxon>
        <taxon>Eucarida</taxon>
        <taxon>Decapoda</taxon>
        <taxon>Pleocyemata</taxon>
        <taxon>Anomura</taxon>
        <taxon>Galatheoidea</taxon>
        <taxon>Porcellanidae</taxon>
        <taxon>Petrolisthes</taxon>
    </lineage>
</organism>
<evidence type="ECO:0000313" key="1">
    <source>
        <dbReference type="EMBL" id="KAK3856000.1"/>
    </source>
</evidence>
<dbReference type="AlphaFoldDB" id="A0AAE1BW46"/>